<dbReference type="EMBL" id="JBAMIC010000022">
    <property type="protein sequence ID" value="KAK7091602.1"/>
    <property type="molecule type" value="Genomic_DNA"/>
</dbReference>
<proteinExistence type="inferred from homology"/>
<comment type="subcellular location">
    <subcellularLocation>
        <location evidence="1">Membrane</location>
        <topology evidence="1">Multi-pass membrane protein</topology>
    </subcellularLocation>
</comment>
<dbReference type="Proteomes" id="UP001374579">
    <property type="component" value="Unassembled WGS sequence"/>
</dbReference>
<feature type="compositionally biased region" description="Low complexity" evidence="8">
    <location>
        <begin position="137"/>
        <end position="149"/>
    </location>
</feature>
<comment type="catalytic activity">
    <reaction evidence="7">
        <text>L-cysteinyl-[protein] + hexadecanoyl-CoA = S-hexadecanoyl-L-cysteinyl-[protein] + CoA</text>
        <dbReference type="Rhea" id="RHEA:36683"/>
        <dbReference type="Rhea" id="RHEA-COMP:10131"/>
        <dbReference type="Rhea" id="RHEA-COMP:11032"/>
        <dbReference type="ChEBI" id="CHEBI:29950"/>
        <dbReference type="ChEBI" id="CHEBI:57287"/>
        <dbReference type="ChEBI" id="CHEBI:57379"/>
        <dbReference type="ChEBI" id="CHEBI:74151"/>
        <dbReference type="EC" id="2.3.1.225"/>
    </reaction>
</comment>
<dbReference type="EC" id="2.3.1.225" evidence="7"/>
<evidence type="ECO:0000256" key="1">
    <source>
        <dbReference type="ARBA" id="ARBA00004141"/>
    </source>
</evidence>
<keyword evidence="5 7" id="KW-0472">Membrane</keyword>
<dbReference type="InterPro" id="IPR039859">
    <property type="entry name" value="PFA4/ZDH16/20/ERF2-like"/>
</dbReference>
<evidence type="ECO:0000313" key="10">
    <source>
        <dbReference type="EMBL" id="KAK7091602.1"/>
    </source>
</evidence>
<feature type="domain" description="Palmitoyltransferase DHHC" evidence="9">
    <location>
        <begin position="212"/>
        <end position="346"/>
    </location>
</feature>
<keyword evidence="4 7" id="KW-1133">Transmembrane helix</keyword>
<dbReference type="AlphaFoldDB" id="A0AAN9ARD4"/>
<evidence type="ECO:0000313" key="11">
    <source>
        <dbReference type="Proteomes" id="UP001374579"/>
    </source>
</evidence>
<feature type="transmembrane region" description="Helical" evidence="7">
    <location>
        <begin position="86"/>
        <end position="110"/>
    </location>
</feature>
<gene>
    <name evidence="10" type="ORF">V1264_009263</name>
</gene>
<feature type="transmembrane region" description="Helical" evidence="7">
    <location>
        <begin position="300"/>
        <end position="329"/>
    </location>
</feature>
<evidence type="ECO:0000256" key="2">
    <source>
        <dbReference type="ARBA" id="ARBA00022679"/>
    </source>
</evidence>
<feature type="transmembrane region" description="Helical" evidence="7">
    <location>
        <begin position="53"/>
        <end position="74"/>
    </location>
</feature>
<evidence type="ECO:0000259" key="9">
    <source>
        <dbReference type="Pfam" id="PF01529"/>
    </source>
</evidence>
<keyword evidence="2 7" id="KW-0808">Transferase</keyword>
<dbReference type="Pfam" id="PF01529">
    <property type="entry name" value="DHHC"/>
    <property type="match status" value="1"/>
</dbReference>
<feature type="transmembrane region" description="Helical" evidence="7">
    <location>
        <begin position="255"/>
        <end position="277"/>
    </location>
</feature>
<comment type="similarity">
    <text evidence="7">Belongs to the DHHC palmitoyltransferase family.</text>
</comment>
<keyword evidence="6 7" id="KW-0012">Acyltransferase</keyword>
<protein>
    <recommendedName>
        <fullName evidence="7">Palmitoyltransferase</fullName>
        <ecNumber evidence="7">2.3.1.225</ecNumber>
    </recommendedName>
</protein>
<evidence type="ECO:0000256" key="7">
    <source>
        <dbReference type="RuleBase" id="RU079119"/>
    </source>
</evidence>
<evidence type="ECO:0000256" key="4">
    <source>
        <dbReference type="ARBA" id="ARBA00022989"/>
    </source>
</evidence>
<comment type="domain">
    <text evidence="7">The DHHC domain is required for palmitoyltransferase activity.</text>
</comment>
<evidence type="ECO:0000256" key="8">
    <source>
        <dbReference type="SAM" id="MobiDB-lite"/>
    </source>
</evidence>
<keyword evidence="11" id="KW-1185">Reference proteome</keyword>
<reference evidence="10 11" key="1">
    <citation type="submission" date="2024-02" db="EMBL/GenBank/DDBJ databases">
        <title>Chromosome-scale genome assembly of the rough periwinkle Littorina saxatilis.</title>
        <authorList>
            <person name="De Jode A."/>
            <person name="Faria R."/>
            <person name="Formenti G."/>
            <person name="Sims Y."/>
            <person name="Smith T.P."/>
            <person name="Tracey A."/>
            <person name="Wood J.M.D."/>
            <person name="Zagrodzka Z.B."/>
            <person name="Johannesson K."/>
            <person name="Butlin R.K."/>
            <person name="Leder E.H."/>
        </authorList>
    </citation>
    <scope>NUCLEOTIDE SEQUENCE [LARGE SCALE GENOMIC DNA]</scope>
    <source>
        <strain evidence="10">Snail1</strain>
        <tissue evidence="10">Muscle</tissue>
    </source>
</reference>
<dbReference type="InterPro" id="IPR001594">
    <property type="entry name" value="Palmitoyltrfase_DHHC"/>
</dbReference>
<dbReference type="PROSITE" id="PS50216">
    <property type="entry name" value="DHHC"/>
    <property type="match status" value="1"/>
</dbReference>
<feature type="region of interest" description="Disordered" evidence="8">
    <location>
        <begin position="126"/>
        <end position="169"/>
    </location>
</feature>
<evidence type="ECO:0000256" key="6">
    <source>
        <dbReference type="ARBA" id="ARBA00023315"/>
    </source>
</evidence>
<evidence type="ECO:0000256" key="3">
    <source>
        <dbReference type="ARBA" id="ARBA00022692"/>
    </source>
</evidence>
<dbReference type="GO" id="GO:0016020">
    <property type="term" value="C:membrane"/>
    <property type="evidence" value="ECO:0007669"/>
    <property type="project" value="UniProtKB-SubCell"/>
</dbReference>
<dbReference type="PANTHER" id="PTHR12246">
    <property type="entry name" value="PALMITOYLTRANSFERASE ZDHHC16"/>
    <property type="match status" value="1"/>
</dbReference>
<organism evidence="10 11">
    <name type="scientific">Littorina saxatilis</name>
    <dbReference type="NCBI Taxonomy" id="31220"/>
    <lineage>
        <taxon>Eukaryota</taxon>
        <taxon>Metazoa</taxon>
        <taxon>Spiralia</taxon>
        <taxon>Lophotrochozoa</taxon>
        <taxon>Mollusca</taxon>
        <taxon>Gastropoda</taxon>
        <taxon>Caenogastropoda</taxon>
        <taxon>Littorinimorpha</taxon>
        <taxon>Littorinoidea</taxon>
        <taxon>Littorinidae</taxon>
        <taxon>Littorina</taxon>
    </lineage>
</organism>
<name>A0AAN9ARD4_9CAEN</name>
<keyword evidence="3 7" id="KW-0812">Transmembrane</keyword>
<accession>A0AAN9ARD4</accession>
<sequence length="401" mass="45475">MEESMEMDRGVSPPVKVTKKRDVNVNLQTFESRMKDSLSFPSNPLTPKVVEKIALPVYLFTITATWYMGMFVVVPVLYQDALESDLLFHRCLMVLMYLEMMANWLCIRYVDSSYFTYLRKRWAKSGDRTSGADSFRNGGPSSVVNFNNSGGSGNRGESRGGGGGGVPSSGGGGGGGGFGGAGSYRGNGELPWKPNFNPARQTSYPYWSWVPCYVCEIMRPPRCHHCTICQTCVLKRDHHCFFAGNCVGWRNQRHFFVFVVWAFISICYAGYNSYYYLFSELWPVMRWFDLFLPVTLGRCVLGYIPGLVAFCVLIGTLLIYFLLLSFGFVQEHLLLVLKGVTSFETTSLKKTIEIKDTRGFAAKFRAVLGKYWLLNLLFPFHMVFDAVEDPENWPTIKVYRH</sequence>
<dbReference type="GO" id="GO:0019706">
    <property type="term" value="F:protein-cysteine S-palmitoyltransferase activity"/>
    <property type="evidence" value="ECO:0007669"/>
    <property type="project" value="UniProtKB-EC"/>
</dbReference>
<feature type="compositionally biased region" description="Gly residues" evidence="8">
    <location>
        <begin position="150"/>
        <end position="169"/>
    </location>
</feature>
<comment type="caution">
    <text evidence="10">The sequence shown here is derived from an EMBL/GenBank/DDBJ whole genome shotgun (WGS) entry which is preliminary data.</text>
</comment>
<evidence type="ECO:0000256" key="5">
    <source>
        <dbReference type="ARBA" id="ARBA00023136"/>
    </source>
</evidence>